<dbReference type="Pfam" id="PF03161">
    <property type="entry name" value="LAGLIDADG_2"/>
    <property type="match status" value="1"/>
</dbReference>
<dbReference type="InterPro" id="IPR027434">
    <property type="entry name" value="Homing_endonucl"/>
</dbReference>
<feature type="domain" description="Homing endonuclease LAGLIDADG" evidence="1">
    <location>
        <begin position="11"/>
        <end position="119"/>
    </location>
</feature>
<dbReference type="GO" id="GO:0004519">
    <property type="term" value="F:endonuclease activity"/>
    <property type="evidence" value="ECO:0007669"/>
    <property type="project" value="InterPro"/>
</dbReference>
<protein>
    <recommendedName>
        <fullName evidence="1">Homing endonuclease LAGLIDADG domain-containing protein</fullName>
    </recommendedName>
</protein>
<dbReference type="EMBL" id="KT371477">
    <property type="protein sequence ID" value="AMP87998.1"/>
    <property type="molecule type" value="Genomic_DNA"/>
</dbReference>
<keyword evidence="2" id="KW-0496">Mitochondrion</keyword>
<evidence type="ECO:0000313" key="2">
    <source>
        <dbReference type="EMBL" id="AMP87998.1"/>
    </source>
</evidence>
<evidence type="ECO:0000259" key="1">
    <source>
        <dbReference type="Pfam" id="PF03161"/>
    </source>
</evidence>
<name>A0A1D6YD75_FUNMO</name>
<dbReference type="Gene3D" id="3.10.28.10">
    <property type="entry name" value="Homing endonucleases"/>
    <property type="match status" value="2"/>
</dbReference>
<dbReference type="InterPro" id="IPR004860">
    <property type="entry name" value="LAGLIDADG_dom"/>
</dbReference>
<proteinExistence type="predicted"/>
<dbReference type="SUPFAM" id="SSF55608">
    <property type="entry name" value="Homing endonucleases"/>
    <property type="match status" value="1"/>
</dbReference>
<dbReference type="AlphaFoldDB" id="A0A1D6YD75"/>
<accession>A0A1D6YD75</accession>
<organism evidence="2">
    <name type="scientific">Funneliformis mosseae</name>
    <name type="common">Endomycorrhizal fungus</name>
    <name type="synonym">Glomus mosseae</name>
    <dbReference type="NCBI Taxonomy" id="27381"/>
    <lineage>
        <taxon>Eukaryota</taxon>
        <taxon>Fungi</taxon>
        <taxon>Fungi incertae sedis</taxon>
        <taxon>Mucoromycota</taxon>
        <taxon>Glomeromycotina</taxon>
        <taxon>Glomeromycetes</taxon>
        <taxon>Glomerales</taxon>
        <taxon>Glomeraceae</taxon>
        <taxon>Funneliformis</taxon>
    </lineage>
</organism>
<geneLocation type="mitochondrion" evidence="2"/>
<sequence>MSKFDSRPDKMKEYSAIKFVTLSLPCFNVYRELFYNSEDKKVLPDNLEELLTARGLAYWIMDDGYKFRKALYISTESFSLDENQFLVKILKNKLDLDCSVHPTTNGVRIYIFSSSREKLINFIHPYLLPHFYYKLDLNPSL</sequence>
<gene>
    <name evidence="2" type="primary">orf141-1</name>
</gene>
<reference evidence="2" key="1">
    <citation type="journal article" date="2016" name="Mycorrhiza">
        <title>The large (134.9 kb) mitochondrial genome of the glomeromycete Funneliformis mosseae.</title>
        <authorList>
            <person name="Nadimi M."/>
            <person name="Stefani F.O.P."/>
            <person name="Hijri M."/>
        </authorList>
    </citation>
    <scope>NUCLEOTIDE SEQUENCE</scope>
</reference>